<dbReference type="PROSITE" id="PS50048">
    <property type="entry name" value="ZN2_CY6_FUNGAL_2"/>
    <property type="match status" value="1"/>
</dbReference>
<dbReference type="GO" id="GO:0003677">
    <property type="term" value="F:DNA binding"/>
    <property type="evidence" value="ECO:0007669"/>
    <property type="project" value="UniProtKB-KW"/>
</dbReference>
<keyword evidence="4" id="KW-0804">Transcription</keyword>
<dbReference type="Gene3D" id="4.10.240.10">
    <property type="entry name" value="Zn(2)-C6 fungal-type DNA-binding domain"/>
    <property type="match status" value="1"/>
</dbReference>
<evidence type="ECO:0000256" key="1">
    <source>
        <dbReference type="ARBA" id="ARBA00022833"/>
    </source>
</evidence>
<protein>
    <recommendedName>
        <fullName evidence="7">Zn(2)-C6 fungal-type domain-containing protein</fullName>
    </recommendedName>
</protein>
<feature type="region of interest" description="Disordered" evidence="6">
    <location>
        <begin position="144"/>
        <end position="175"/>
    </location>
</feature>
<evidence type="ECO:0000259" key="7">
    <source>
        <dbReference type="PROSITE" id="PS50048"/>
    </source>
</evidence>
<dbReference type="GO" id="GO:0006351">
    <property type="term" value="P:DNA-templated transcription"/>
    <property type="evidence" value="ECO:0007669"/>
    <property type="project" value="InterPro"/>
</dbReference>
<keyword evidence="2" id="KW-0805">Transcription regulation</keyword>
<gene>
    <name evidence="8" type="ORF">OIDMADRAFT_168714</name>
</gene>
<dbReference type="InParanoid" id="A0A0C3CGR0"/>
<dbReference type="CDD" id="cd12148">
    <property type="entry name" value="fungal_TF_MHR"/>
    <property type="match status" value="1"/>
</dbReference>
<name>A0A0C3CGR0_OIDMZ</name>
<feature type="compositionally biased region" description="Pro residues" evidence="6">
    <location>
        <begin position="10"/>
        <end position="23"/>
    </location>
</feature>
<evidence type="ECO:0000313" key="8">
    <source>
        <dbReference type="EMBL" id="KIM98143.1"/>
    </source>
</evidence>
<evidence type="ECO:0000256" key="4">
    <source>
        <dbReference type="ARBA" id="ARBA00023163"/>
    </source>
</evidence>
<evidence type="ECO:0000256" key="5">
    <source>
        <dbReference type="ARBA" id="ARBA00023242"/>
    </source>
</evidence>
<keyword evidence="5" id="KW-0539">Nucleus</keyword>
<evidence type="ECO:0000313" key="9">
    <source>
        <dbReference type="Proteomes" id="UP000054321"/>
    </source>
</evidence>
<dbReference type="InterPro" id="IPR001138">
    <property type="entry name" value="Zn2Cys6_DnaBD"/>
</dbReference>
<keyword evidence="1" id="KW-0862">Zinc</keyword>
<dbReference type="Proteomes" id="UP000054321">
    <property type="component" value="Unassembled WGS sequence"/>
</dbReference>
<dbReference type="STRING" id="913774.A0A0C3CGR0"/>
<accession>A0A0C3CGR0</accession>
<feature type="compositionally biased region" description="Low complexity" evidence="6">
    <location>
        <begin position="50"/>
        <end position="70"/>
    </location>
</feature>
<sequence length="723" mass="79793">MSAYTTPAGNYPPPHGPPHPPHPGISLSAHSSGGAQNDPLGAHHGLHVAQPYQYDPQPSQQSPYNNGSNPATSSNPDVDNIQYQPAQYPGPPVPAPATSAGDVQKANRLRKACDSCSVRKVKCDESGPPCRACVALDIPCTFERPSRRRGPPNRHAEAMKKRKLESSTETSPTSPNNVAATLASLSHAVLNAESICPLSVLELLVDDFFTYIHPLAPFPHEPSFRAAFSSREDLKNPSFLALLASMVGALVASFPRRPRLHLKAQHREHLFPSSMSLVERCHRVAVEARGAGYLDKELSIYDAVTSYFLGLAGAYTFQYRQCRLYLGEALNIARSTGALNIRDTGPSVASQPVSFGEGGGFGTQALSVDYIQQEISRRVFWIILIGIRSLEQLGASAPEVVIPPPTRSEPYPPPPLEVDDEYIYVNHIDPQPAGLVSKLAGFNLGIRIYGSLTPMLTMEMSYSIDGLFDWDRQKKVFENCLRDVKHVLDDIPRELLLTPGSEPGQFKAQDQPIFSPMADYPGLRSNGHEMGSWPQENPEVRRRLQYEIQKANIYVSHLCTRSYIVEKYWNIQETYEGSGHRADSLSSPGLIDPGFDGTLSGSQITINVADEREIIVKDLLRVLSSISQVNMEPNGYSLINKIRQIASTLLDSPQNRKGPLALKSEEYLAQFLDVLMKLERASPSLQNESGEMRDVDEEELRNWADLREYQLRFINSGGFLNGG</sequence>
<evidence type="ECO:0000256" key="6">
    <source>
        <dbReference type="SAM" id="MobiDB-lite"/>
    </source>
</evidence>
<feature type="domain" description="Zn(2)-C6 fungal-type" evidence="7">
    <location>
        <begin position="112"/>
        <end position="142"/>
    </location>
</feature>
<dbReference type="SUPFAM" id="SSF57701">
    <property type="entry name" value="Zn2/Cys6 DNA-binding domain"/>
    <property type="match status" value="1"/>
</dbReference>
<dbReference type="AlphaFoldDB" id="A0A0C3CGR0"/>
<keyword evidence="3" id="KW-0238">DNA-binding</keyword>
<dbReference type="OrthoDB" id="5284003at2759"/>
<reference evidence="8 9" key="1">
    <citation type="submission" date="2014-04" db="EMBL/GenBank/DDBJ databases">
        <authorList>
            <consortium name="DOE Joint Genome Institute"/>
            <person name="Kuo A."/>
            <person name="Martino E."/>
            <person name="Perotto S."/>
            <person name="Kohler A."/>
            <person name="Nagy L.G."/>
            <person name="Floudas D."/>
            <person name="Copeland A."/>
            <person name="Barry K.W."/>
            <person name="Cichocki N."/>
            <person name="Veneault-Fourrey C."/>
            <person name="LaButti K."/>
            <person name="Lindquist E.A."/>
            <person name="Lipzen A."/>
            <person name="Lundell T."/>
            <person name="Morin E."/>
            <person name="Murat C."/>
            <person name="Sun H."/>
            <person name="Tunlid A."/>
            <person name="Henrissat B."/>
            <person name="Grigoriev I.V."/>
            <person name="Hibbett D.S."/>
            <person name="Martin F."/>
            <person name="Nordberg H.P."/>
            <person name="Cantor M.N."/>
            <person name="Hua S.X."/>
        </authorList>
    </citation>
    <scope>NUCLEOTIDE SEQUENCE [LARGE SCALE GENOMIC DNA]</scope>
    <source>
        <strain evidence="8 9">Zn</strain>
    </source>
</reference>
<dbReference type="PROSITE" id="PS00463">
    <property type="entry name" value="ZN2_CY6_FUNGAL_1"/>
    <property type="match status" value="1"/>
</dbReference>
<dbReference type="PANTHER" id="PTHR47663:SF1">
    <property type="entry name" value="XYLANOLYTIC TRANSCRIPTIONAL ACTIVATOR XLNR-RELATED"/>
    <property type="match status" value="1"/>
</dbReference>
<dbReference type="GO" id="GO:0008270">
    <property type="term" value="F:zinc ion binding"/>
    <property type="evidence" value="ECO:0007669"/>
    <property type="project" value="InterPro"/>
</dbReference>
<feature type="region of interest" description="Disordered" evidence="6">
    <location>
        <begin position="1"/>
        <end position="103"/>
    </location>
</feature>
<dbReference type="CDD" id="cd00067">
    <property type="entry name" value="GAL4"/>
    <property type="match status" value="1"/>
</dbReference>
<dbReference type="EMBL" id="KN832881">
    <property type="protein sequence ID" value="KIM98143.1"/>
    <property type="molecule type" value="Genomic_DNA"/>
</dbReference>
<reference evidence="9" key="2">
    <citation type="submission" date="2015-01" db="EMBL/GenBank/DDBJ databases">
        <title>Evolutionary Origins and Diversification of the Mycorrhizal Mutualists.</title>
        <authorList>
            <consortium name="DOE Joint Genome Institute"/>
            <consortium name="Mycorrhizal Genomics Consortium"/>
            <person name="Kohler A."/>
            <person name="Kuo A."/>
            <person name="Nagy L.G."/>
            <person name="Floudas D."/>
            <person name="Copeland A."/>
            <person name="Barry K.W."/>
            <person name="Cichocki N."/>
            <person name="Veneault-Fourrey C."/>
            <person name="LaButti K."/>
            <person name="Lindquist E.A."/>
            <person name="Lipzen A."/>
            <person name="Lundell T."/>
            <person name="Morin E."/>
            <person name="Murat C."/>
            <person name="Riley R."/>
            <person name="Ohm R."/>
            <person name="Sun H."/>
            <person name="Tunlid A."/>
            <person name="Henrissat B."/>
            <person name="Grigoriev I.V."/>
            <person name="Hibbett D.S."/>
            <person name="Martin F."/>
        </authorList>
    </citation>
    <scope>NUCLEOTIDE SEQUENCE [LARGE SCALE GENOMIC DNA]</scope>
    <source>
        <strain evidence="9">Zn</strain>
    </source>
</reference>
<dbReference type="PANTHER" id="PTHR47663">
    <property type="entry name" value="XYLANOLYTIC TRANSCRIPTIONAL ACTIVATOR XLNR-RELATED"/>
    <property type="match status" value="1"/>
</dbReference>
<dbReference type="GO" id="GO:0000981">
    <property type="term" value="F:DNA-binding transcription factor activity, RNA polymerase II-specific"/>
    <property type="evidence" value="ECO:0007669"/>
    <property type="project" value="InterPro"/>
</dbReference>
<dbReference type="InterPro" id="IPR036864">
    <property type="entry name" value="Zn2-C6_fun-type_DNA-bd_sf"/>
</dbReference>
<dbReference type="SMART" id="SM00066">
    <property type="entry name" value="GAL4"/>
    <property type="match status" value="1"/>
</dbReference>
<keyword evidence="9" id="KW-1185">Reference proteome</keyword>
<dbReference type="HOGENOM" id="CLU_008244_1_0_1"/>
<organism evidence="8 9">
    <name type="scientific">Oidiodendron maius (strain Zn)</name>
    <dbReference type="NCBI Taxonomy" id="913774"/>
    <lineage>
        <taxon>Eukaryota</taxon>
        <taxon>Fungi</taxon>
        <taxon>Dikarya</taxon>
        <taxon>Ascomycota</taxon>
        <taxon>Pezizomycotina</taxon>
        <taxon>Leotiomycetes</taxon>
        <taxon>Leotiomycetes incertae sedis</taxon>
        <taxon>Myxotrichaceae</taxon>
        <taxon>Oidiodendron</taxon>
    </lineage>
</organism>
<dbReference type="InterPro" id="IPR051439">
    <property type="entry name" value="XlnR/Xlr1"/>
</dbReference>
<dbReference type="Pfam" id="PF00172">
    <property type="entry name" value="Zn_clus"/>
    <property type="match status" value="1"/>
</dbReference>
<evidence type="ECO:0000256" key="3">
    <source>
        <dbReference type="ARBA" id="ARBA00023125"/>
    </source>
</evidence>
<evidence type="ECO:0000256" key="2">
    <source>
        <dbReference type="ARBA" id="ARBA00023015"/>
    </source>
</evidence>
<proteinExistence type="predicted"/>